<dbReference type="FunFam" id="1.10.3260.10:FF:000008">
    <property type="entry name" value="DNA ligase 4"/>
    <property type="match status" value="1"/>
</dbReference>
<keyword evidence="5" id="KW-0479">Metal-binding</keyword>
<dbReference type="InterPro" id="IPR029710">
    <property type="entry name" value="LIG4"/>
</dbReference>
<dbReference type="InterPro" id="IPR016059">
    <property type="entry name" value="DNA_ligase_ATP-dep_CS"/>
</dbReference>
<keyword evidence="4 16" id="KW-0436">Ligase</keyword>
<sequence>MAETSSKPDFNNELDNEIQYAVGSCSIDELNAKFPNRPQNRHPTLPFHDLFLTLFNPLNDNRNIRRGPLAKRRLNGPKSLSPHEQRTIIIQRFITRWRAKVGDDFFPALRLILPGRDRDRAMYGIRENAIAKILIKVLRIDRHSEDASNLLNWRLPGLKKANPTSVGDFASRCYEVLSKRSIRSNPGDMRISKVNELLDQLSVLSKETDQAQVFDKFYRNMNAEEMMWLIRIILRDMRIGATEKTILNLWHPDAEALFNVCSSLRRVCWELTDPMIRLENEMTGVTIMEPFKPQLAQFHMHDFQRVIKKLGCNIEDKEFWIEEKLDGERMQLHMVQDQSTPGGFRFFFWSRNGKEYTHLYGNGFEDKNSSLTRFIRAAFGENIKSIILDGEMITWDPKANKIVAFGTLKSAALSEQQDIHDDGLGNRPLFRAFDCLYVNGRNITQYILRERRQVLEKTLKNVYGRIEIHDYLPATTVDQIDEELRKVVADSSEGLVLKNPRSAYRLNSRNNDWVKIKPEYMDGFGESLDCIVIGGYYGRGNRSGVLGSFLCGLRVDKNHIDKGAHPMKCYSFCKVGGGFTASDFARIRKMTEGKWIDWDRKSPPNHLIVLGGEKKKVERPDQWIKPENSVVLELKATSFIVSDLFAVGFTLRFPRFKKLRDDKSWEDALSIYEALELKNRTEKKTKASEFNVDRKKKKAAVQKTKRELVILGNEEKIEKKEAYTGPRTKVFEGLNFCILSEMLNPQKKTKAEIERLVKMNGGNIIQNPVIQENTICIGDKHVVRVASLIKNGEIDIIKPIWIIDALHHLEIDGSSQKQFLPPFEPRHLFHATEKTKKLIKNSVDIFGDSYTRDVSADEIKYIMANMTVSIHSKSTTDLFRLLGLENHERNVIRQAPGWIFLGFRARFVLFPRNDRIDHDHDSNYETGDSDINNLDLHLACSYFRFLGGQIATSDDDQKITHFISVGDSSCNQSSMTSKRQSRKKYISSLQQQRCSTCHVVTLNWLSDCWTQQKLLDEKDYAIDSTLD</sequence>
<reference evidence="20 21" key="1">
    <citation type="journal article" date="2014" name="BMC Genomics">
        <title>Adaptive genomic structural variation in the grape powdery mildew pathogen, Erysiphe necator.</title>
        <authorList>
            <person name="Jones L."/>
            <person name="Riaz S."/>
            <person name="Morales-Cruz A."/>
            <person name="Amrine K.C."/>
            <person name="McGuire B."/>
            <person name="Gubler W.D."/>
            <person name="Walker M.A."/>
            <person name="Cantu D."/>
        </authorList>
    </citation>
    <scope>NUCLEOTIDE SEQUENCE [LARGE SCALE GENOMIC DNA]</scope>
    <source>
        <strain evidence="21">c</strain>
    </source>
</reference>
<feature type="domain" description="BRCT" evidence="19">
    <location>
        <begin position="726"/>
        <end position="806"/>
    </location>
</feature>
<keyword evidence="10" id="KW-0460">Magnesium</keyword>
<dbReference type="PANTHER" id="PTHR45997">
    <property type="entry name" value="DNA LIGASE 4"/>
    <property type="match status" value="1"/>
</dbReference>
<dbReference type="GO" id="GO:0005524">
    <property type="term" value="F:ATP binding"/>
    <property type="evidence" value="ECO:0007669"/>
    <property type="project" value="UniProtKB-KW"/>
</dbReference>
<dbReference type="PROSITE" id="PS00697">
    <property type="entry name" value="DNA_LIGASE_A1"/>
    <property type="match status" value="1"/>
</dbReference>
<evidence type="ECO:0000256" key="2">
    <source>
        <dbReference type="ARBA" id="ARBA00004123"/>
    </source>
</evidence>
<evidence type="ECO:0000256" key="3">
    <source>
        <dbReference type="ARBA" id="ARBA00007572"/>
    </source>
</evidence>
<comment type="similarity">
    <text evidence="3 17">Belongs to the ATP-dependent DNA ligase family.</text>
</comment>
<dbReference type="GO" id="GO:0005730">
    <property type="term" value="C:nucleolus"/>
    <property type="evidence" value="ECO:0007669"/>
    <property type="project" value="EnsemblFungi"/>
</dbReference>
<evidence type="ECO:0000256" key="5">
    <source>
        <dbReference type="ARBA" id="ARBA00022723"/>
    </source>
</evidence>
<keyword evidence="6" id="KW-0677">Repeat</keyword>
<evidence type="ECO:0000256" key="17">
    <source>
        <dbReference type="RuleBase" id="RU004196"/>
    </source>
</evidence>
<evidence type="ECO:0000256" key="13">
    <source>
        <dbReference type="ARBA" id="ARBA00023242"/>
    </source>
</evidence>
<accession>A0A0B1PCA0</accession>
<dbReference type="InterPro" id="IPR012310">
    <property type="entry name" value="DNA_ligase_ATP-dep_cent"/>
</dbReference>
<proteinExistence type="inferred from homology"/>
<dbReference type="GO" id="GO:0006303">
    <property type="term" value="P:double-strand break repair via nonhomologous end joining"/>
    <property type="evidence" value="ECO:0007669"/>
    <property type="project" value="TreeGrafter"/>
</dbReference>
<evidence type="ECO:0000256" key="10">
    <source>
        <dbReference type="ARBA" id="ARBA00022842"/>
    </source>
</evidence>
<dbReference type="InterPro" id="IPR012308">
    <property type="entry name" value="DNA_ligase_ATP-dep_N"/>
</dbReference>
<keyword evidence="8 16" id="KW-0227">DNA damage</keyword>
<organism evidence="20 21">
    <name type="scientific">Uncinula necator</name>
    <name type="common">Grape powdery mildew</name>
    <dbReference type="NCBI Taxonomy" id="52586"/>
    <lineage>
        <taxon>Eukaryota</taxon>
        <taxon>Fungi</taxon>
        <taxon>Dikarya</taxon>
        <taxon>Ascomycota</taxon>
        <taxon>Pezizomycotina</taxon>
        <taxon>Leotiomycetes</taxon>
        <taxon>Erysiphales</taxon>
        <taxon>Erysiphaceae</taxon>
        <taxon>Erysiphe</taxon>
    </lineage>
</organism>
<dbReference type="InterPro" id="IPR001357">
    <property type="entry name" value="BRCT_dom"/>
</dbReference>
<comment type="cofactor">
    <cofactor evidence="1">
        <name>Mg(2+)</name>
        <dbReference type="ChEBI" id="CHEBI:18420"/>
    </cofactor>
</comment>
<evidence type="ECO:0000256" key="9">
    <source>
        <dbReference type="ARBA" id="ARBA00022840"/>
    </source>
</evidence>
<keyword evidence="7 16" id="KW-0547">Nucleotide-binding</keyword>
<keyword evidence="13" id="KW-0539">Nucleus</keyword>
<evidence type="ECO:0000313" key="21">
    <source>
        <dbReference type="Proteomes" id="UP000030854"/>
    </source>
</evidence>
<dbReference type="Gene3D" id="1.10.3260.10">
    <property type="entry name" value="DNA ligase, ATP-dependent, N-terminal domain"/>
    <property type="match status" value="1"/>
</dbReference>
<comment type="caution">
    <text evidence="20">The sequence shown here is derived from an EMBL/GenBank/DDBJ whole genome shotgun (WGS) entry which is preliminary data.</text>
</comment>
<dbReference type="EMBL" id="JNVN01000222">
    <property type="protein sequence ID" value="KHJ35873.1"/>
    <property type="molecule type" value="Genomic_DNA"/>
</dbReference>
<dbReference type="PROSITE" id="PS50172">
    <property type="entry name" value="BRCT"/>
    <property type="match status" value="2"/>
</dbReference>
<evidence type="ECO:0000256" key="16">
    <source>
        <dbReference type="RuleBase" id="RU000617"/>
    </source>
</evidence>
<dbReference type="GO" id="GO:0032807">
    <property type="term" value="C:DNA ligase IV complex"/>
    <property type="evidence" value="ECO:0007669"/>
    <property type="project" value="EnsemblFungi"/>
</dbReference>
<dbReference type="AlphaFoldDB" id="A0A0B1PCA0"/>
<keyword evidence="12 16" id="KW-0234">DNA repair</keyword>
<dbReference type="SUPFAM" id="SSF117018">
    <property type="entry name" value="ATP-dependent DNA ligase DNA-binding domain"/>
    <property type="match status" value="1"/>
</dbReference>
<dbReference type="Pfam" id="PF00533">
    <property type="entry name" value="BRCT"/>
    <property type="match status" value="1"/>
</dbReference>
<dbReference type="Gene3D" id="3.30.470.30">
    <property type="entry name" value="DNA ligase/mRNA capping enzyme"/>
    <property type="match status" value="1"/>
</dbReference>
<comment type="function">
    <text evidence="15">DNA ligase involved in DNA non-homologous end joining (NHEJ); required for double-strand break (DSB) repair.</text>
</comment>
<dbReference type="InterPro" id="IPR000977">
    <property type="entry name" value="DNA_ligase_ATP-dep"/>
</dbReference>
<dbReference type="SUPFAM" id="SSF52113">
    <property type="entry name" value="BRCT domain"/>
    <property type="match status" value="2"/>
</dbReference>
<dbReference type="SMART" id="SM00292">
    <property type="entry name" value="BRCT"/>
    <property type="match status" value="1"/>
</dbReference>
<evidence type="ECO:0000259" key="18">
    <source>
        <dbReference type="PROSITE" id="PS50160"/>
    </source>
</evidence>
<dbReference type="Pfam" id="PF04675">
    <property type="entry name" value="DNA_ligase_A_N"/>
    <property type="match status" value="1"/>
</dbReference>
<comment type="subcellular location">
    <subcellularLocation>
        <location evidence="2">Nucleus</location>
    </subcellularLocation>
</comment>
<dbReference type="GO" id="GO:0000785">
    <property type="term" value="C:chromatin"/>
    <property type="evidence" value="ECO:0007669"/>
    <property type="project" value="EnsemblFungi"/>
</dbReference>
<keyword evidence="11 16" id="KW-0233">DNA recombination</keyword>
<evidence type="ECO:0000256" key="7">
    <source>
        <dbReference type="ARBA" id="ARBA00022741"/>
    </source>
</evidence>
<evidence type="ECO:0000256" key="14">
    <source>
        <dbReference type="ARBA" id="ARBA00034003"/>
    </source>
</evidence>
<dbReference type="STRING" id="52586.A0A0B1PCA0"/>
<dbReference type="GO" id="GO:0003677">
    <property type="term" value="F:DNA binding"/>
    <property type="evidence" value="ECO:0007669"/>
    <property type="project" value="InterPro"/>
</dbReference>
<dbReference type="PANTHER" id="PTHR45997:SF1">
    <property type="entry name" value="DNA LIGASE 4"/>
    <property type="match status" value="1"/>
</dbReference>
<dbReference type="InterPro" id="IPR012340">
    <property type="entry name" value="NA-bd_OB-fold"/>
</dbReference>
<evidence type="ECO:0000256" key="12">
    <source>
        <dbReference type="ARBA" id="ARBA00023204"/>
    </source>
</evidence>
<dbReference type="GO" id="GO:0006297">
    <property type="term" value="P:nucleotide-excision repair, DNA gap filling"/>
    <property type="evidence" value="ECO:0007669"/>
    <property type="project" value="TreeGrafter"/>
</dbReference>
<protein>
    <recommendedName>
        <fullName evidence="16">DNA ligase</fullName>
        <ecNumber evidence="16">6.5.1.1</ecNumber>
    </recommendedName>
</protein>
<dbReference type="Proteomes" id="UP000030854">
    <property type="component" value="Unassembled WGS sequence"/>
</dbReference>
<dbReference type="NCBIfam" id="TIGR00574">
    <property type="entry name" value="dnl1"/>
    <property type="match status" value="1"/>
</dbReference>
<dbReference type="InterPro" id="IPR044125">
    <property type="entry name" value="Adenylation_DNA_ligase_IV"/>
</dbReference>
<dbReference type="Gene3D" id="2.40.50.140">
    <property type="entry name" value="Nucleic acid-binding proteins"/>
    <property type="match status" value="1"/>
</dbReference>
<evidence type="ECO:0000256" key="1">
    <source>
        <dbReference type="ARBA" id="ARBA00001946"/>
    </source>
</evidence>
<dbReference type="GO" id="GO:0006310">
    <property type="term" value="P:DNA recombination"/>
    <property type="evidence" value="ECO:0007669"/>
    <property type="project" value="UniProtKB-KW"/>
</dbReference>
<dbReference type="Gene3D" id="3.40.50.10190">
    <property type="entry name" value="BRCT domain"/>
    <property type="match status" value="2"/>
</dbReference>
<dbReference type="GO" id="GO:0046872">
    <property type="term" value="F:metal ion binding"/>
    <property type="evidence" value="ECO:0007669"/>
    <property type="project" value="UniProtKB-KW"/>
</dbReference>
<evidence type="ECO:0000256" key="4">
    <source>
        <dbReference type="ARBA" id="ARBA00022598"/>
    </source>
</evidence>
<keyword evidence="21" id="KW-1185">Reference proteome</keyword>
<dbReference type="CDD" id="cd07968">
    <property type="entry name" value="OBF_DNA_ligase_IV"/>
    <property type="match status" value="1"/>
</dbReference>
<name>A0A0B1PCA0_UNCNE</name>
<dbReference type="InterPro" id="IPR036599">
    <property type="entry name" value="DNA_ligase_N_sf"/>
</dbReference>
<dbReference type="InterPro" id="IPR012309">
    <property type="entry name" value="DNA_ligase_ATP-dep_C"/>
</dbReference>
<evidence type="ECO:0000256" key="8">
    <source>
        <dbReference type="ARBA" id="ARBA00022763"/>
    </source>
</evidence>
<dbReference type="Pfam" id="PF04679">
    <property type="entry name" value="DNA_ligase_A_C"/>
    <property type="match status" value="1"/>
</dbReference>
<dbReference type="Pfam" id="PF01068">
    <property type="entry name" value="DNA_ligase_A_M"/>
    <property type="match status" value="1"/>
</dbReference>
<dbReference type="HOGENOM" id="CLU_004844_1_1_1"/>
<dbReference type="InterPro" id="IPR036420">
    <property type="entry name" value="BRCT_dom_sf"/>
</dbReference>
<evidence type="ECO:0000259" key="19">
    <source>
        <dbReference type="PROSITE" id="PS50172"/>
    </source>
</evidence>
<dbReference type="FunFam" id="3.30.470.30:FF:000013">
    <property type="entry name" value="DNA ligase"/>
    <property type="match status" value="1"/>
</dbReference>
<keyword evidence="9 16" id="KW-0067">ATP-binding</keyword>
<dbReference type="EC" id="6.5.1.1" evidence="16"/>
<dbReference type="PROSITE" id="PS50160">
    <property type="entry name" value="DNA_LIGASE_A3"/>
    <property type="match status" value="1"/>
</dbReference>
<dbReference type="OMA" id="EGIMIKH"/>
<evidence type="ECO:0000256" key="15">
    <source>
        <dbReference type="ARBA" id="ARBA00043870"/>
    </source>
</evidence>
<gene>
    <name evidence="20" type="ORF">EV44_g4761</name>
</gene>
<feature type="domain" description="ATP-dependent DNA ligase family profile" evidence="18">
    <location>
        <begin position="430"/>
        <end position="555"/>
    </location>
</feature>
<dbReference type="SUPFAM" id="SSF50249">
    <property type="entry name" value="Nucleic acid-binding proteins"/>
    <property type="match status" value="1"/>
</dbReference>
<dbReference type="CDD" id="cd07903">
    <property type="entry name" value="Adenylation_DNA_ligase_IV"/>
    <property type="match status" value="1"/>
</dbReference>
<dbReference type="SUPFAM" id="SSF56091">
    <property type="entry name" value="DNA ligase/mRNA capping enzyme, catalytic domain"/>
    <property type="match status" value="1"/>
</dbReference>
<comment type="catalytic activity">
    <reaction evidence="14 16">
        <text>ATP + (deoxyribonucleotide)n-3'-hydroxyl + 5'-phospho-(deoxyribonucleotide)m = (deoxyribonucleotide)n+m + AMP + diphosphate.</text>
        <dbReference type="EC" id="6.5.1.1"/>
    </reaction>
</comment>
<evidence type="ECO:0000256" key="11">
    <source>
        <dbReference type="ARBA" id="ARBA00023172"/>
    </source>
</evidence>
<dbReference type="GO" id="GO:0071897">
    <property type="term" value="P:DNA biosynthetic process"/>
    <property type="evidence" value="ECO:0007669"/>
    <property type="project" value="InterPro"/>
</dbReference>
<feature type="domain" description="BRCT" evidence="19">
    <location>
        <begin position="941"/>
        <end position="1022"/>
    </location>
</feature>
<evidence type="ECO:0000313" key="20">
    <source>
        <dbReference type="EMBL" id="KHJ35873.1"/>
    </source>
</evidence>
<dbReference type="GO" id="GO:0003910">
    <property type="term" value="F:DNA ligase (ATP) activity"/>
    <property type="evidence" value="ECO:0007669"/>
    <property type="project" value="UniProtKB-EC"/>
</dbReference>
<evidence type="ECO:0000256" key="6">
    <source>
        <dbReference type="ARBA" id="ARBA00022737"/>
    </source>
</evidence>